<name>A0A0C3F7C5_PILCF</name>
<dbReference type="EMBL" id="KN833043">
    <property type="protein sequence ID" value="KIM75736.1"/>
    <property type="molecule type" value="Genomic_DNA"/>
</dbReference>
<gene>
    <name evidence="1" type="ORF">PILCRDRAFT_827023</name>
</gene>
<evidence type="ECO:0000313" key="2">
    <source>
        <dbReference type="Proteomes" id="UP000054166"/>
    </source>
</evidence>
<reference evidence="1 2" key="1">
    <citation type="submission" date="2014-04" db="EMBL/GenBank/DDBJ databases">
        <authorList>
            <consortium name="DOE Joint Genome Institute"/>
            <person name="Kuo A."/>
            <person name="Tarkka M."/>
            <person name="Buscot F."/>
            <person name="Kohler A."/>
            <person name="Nagy L.G."/>
            <person name="Floudas D."/>
            <person name="Copeland A."/>
            <person name="Barry K.W."/>
            <person name="Cichocki N."/>
            <person name="Veneault-Fourrey C."/>
            <person name="LaButti K."/>
            <person name="Lindquist E.A."/>
            <person name="Lipzen A."/>
            <person name="Lundell T."/>
            <person name="Morin E."/>
            <person name="Murat C."/>
            <person name="Sun H."/>
            <person name="Tunlid A."/>
            <person name="Henrissat B."/>
            <person name="Grigoriev I.V."/>
            <person name="Hibbett D.S."/>
            <person name="Martin F."/>
            <person name="Nordberg H.P."/>
            <person name="Cantor M.N."/>
            <person name="Hua S.X."/>
        </authorList>
    </citation>
    <scope>NUCLEOTIDE SEQUENCE [LARGE SCALE GENOMIC DNA]</scope>
    <source>
        <strain evidence="1 2">F 1598</strain>
    </source>
</reference>
<protein>
    <submittedName>
        <fullName evidence="1">Uncharacterized protein</fullName>
    </submittedName>
</protein>
<keyword evidence="2" id="KW-1185">Reference proteome</keyword>
<accession>A0A0C3F7C5</accession>
<reference evidence="2" key="2">
    <citation type="submission" date="2015-01" db="EMBL/GenBank/DDBJ databases">
        <title>Evolutionary Origins and Diversification of the Mycorrhizal Mutualists.</title>
        <authorList>
            <consortium name="DOE Joint Genome Institute"/>
            <consortium name="Mycorrhizal Genomics Consortium"/>
            <person name="Kohler A."/>
            <person name="Kuo A."/>
            <person name="Nagy L.G."/>
            <person name="Floudas D."/>
            <person name="Copeland A."/>
            <person name="Barry K.W."/>
            <person name="Cichocki N."/>
            <person name="Veneault-Fourrey C."/>
            <person name="LaButti K."/>
            <person name="Lindquist E.A."/>
            <person name="Lipzen A."/>
            <person name="Lundell T."/>
            <person name="Morin E."/>
            <person name="Murat C."/>
            <person name="Riley R."/>
            <person name="Ohm R."/>
            <person name="Sun H."/>
            <person name="Tunlid A."/>
            <person name="Henrissat B."/>
            <person name="Grigoriev I.V."/>
            <person name="Hibbett D.S."/>
            <person name="Martin F."/>
        </authorList>
    </citation>
    <scope>NUCLEOTIDE SEQUENCE [LARGE SCALE GENOMIC DNA]</scope>
    <source>
        <strain evidence="2">F 1598</strain>
    </source>
</reference>
<dbReference type="AlphaFoldDB" id="A0A0C3F7C5"/>
<dbReference type="InParanoid" id="A0A0C3F7C5"/>
<dbReference type="Proteomes" id="UP000054166">
    <property type="component" value="Unassembled WGS sequence"/>
</dbReference>
<evidence type="ECO:0000313" key="1">
    <source>
        <dbReference type="EMBL" id="KIM75736.1"/>
    </source>
</evidence>
<proteinExistence type="predicted"/>
<organism evidence="1 2">
    <name type="scientific">Piloderma croceum (strain F 1598)</name>
    <dbReference type="NCBI Taxonomy" id="765440"/>
    <lineage>
        <taxon>Eukaryota</taxon>
        <taxon>Fungi</taxon>
        <taxon>Dikarya</taxon>
        <taxon>Basidiomycota</taxon>
        <taxon>Agaricomycotina</taxon>
        <taxon>Agaricomycetes</taxon>
        <taxon>Agaricomycetidae</taxon>
        <taxon>Atheliales</taxon>
        <taxon>Atheliaceae</taxon>
        <taxon>Piloderma</taxon>
    </lineage>
</organism>
<sequence>MAATRSISCTTVARDSTFCKSQFSESRLTKIEMHPCGYMPNNKSLADPTVQI</sequence>
<dbReference type="HOGENOM" id="CLU_3088069_0_0_1"/>